<comment type="caution">
    <text evidence="5">The sequence shown here is derived from an EMBL/GenBank/DDBJ whole genome shotgun (WGS) entry which is preliminary data.</text>
</comment>
<dbReference type="InterPro" id="IPR000873">
    <property type="entry name" value="AMP-dep_synth/lig_dom"/>
</dbReference>
<evidence type="ECO:0000313" key="5">
    <source>
        <dbReference type="EMBL" id="MDA7424867.1"/>
    </source>
</evidence>
<name>A0ABT4XSD4_9RHOB</name>
<dbReference type="PANTHER" id="PTHR24095">
    <property type="entry name" value="ACETYL-COENZYME A SYNTHETASE"/>
    <property type="match status" value="1"/>
</dbReference>
<dbReference type="PANTHER" id="PTHR24095:SF14">
    <property type="entry name" value="ACETYL-COENZYME A SYNTHETASE 1"/>
    <property type="match status" value="1"/>
</dbReference>
<sequence>MKDEIISPDTTYPPSSSIVSGAHVDGASYDAMYARSIEDSDGFWAEQAQRLDWIKAPTQVSDVDFTLGQVKINWYADGQLNVAANCIDRHLATRADQTAIIFEPDDPAEAAQHITYADLHASVCKMANVLEGLGVTKGDRVIIYLPMIP</sequence>
<dbReference type="Proteomes" id="UP001210720">
    <property type="component" value="Unassembled WGS sequence"/>
</dbReference>
<dbReference type="InterPro" id="IPR032387">
    <property type="entry name" value="ACAS_N"/>
</dbReference>
<keyword evidence="6" id="KW-1185">Reference proteome</keyword>
<dbReference type="Gene3D" id="3.40.50.12780">
    <property type="entry name" value="N-terminal domain of ligase-like"/>
    <property type="match status" value="1"/>
</dbReference>
<dbReference type="InterPro" id="IPR042099">
    <property type="entry name" value="ANL_N_sf"/>
</dbReference>
<evidence type="ECO:0000259" key="4">
    <source>
        <dbReference type="Pfam" id="PF16177"/>
    </source>
</evidence>
<dbReference type="EMBL" id="JAQIOY010000002">
    <property type="protein sequence ID" value="MDA7424867.1"/>
    <property type="molecule type" value="Genomic_DNA"/>
</dbReference>
<feature type="domain" description="AMP-dependent synthetase/ligase" evidence="3">
    <location>
        <begin position="88"/>
        <end position="149"/>
    </location>
</feature>
<keyword evidence="2" id="KW-0007">Acetylation</keyword>
<reference evidence="5 6" key="1">
    <citation type="submission" date="2023-01" db="EMBL/GenBank/DDBJ databases">
        <title>Thalassococcus onchidii sp. nov., isolated from a marine invertebrate from the South China Sea.</title>
        <authorList>
            <person name="Xu S."/>
            <person name="Liu Z."/>
            <person name="Xu Y."/>
        </authorList>
    </citation>
    <scope>NUCLEOTIDE SEQUENCE [LARGE SCALE GENOMIC DNA]</scope>
    <source>
        <strain evidence="5 6">KCTC 32084</strain>
    </source>
</reference>
<evidence type="ECO:0000259" key="3">
    <source>
        <dbReference type="Pfam" id="PF00501"/>
    </source>
</evidence>
<feature type="non-terminal residue" evidence="5">
    <location>
        <position position="149"/>
    </location>
</feature>
<feature type="domain" description="Acetyl-coenzyme A synthetase N-terminal" evidence="4">
    <location>
        <begin position="29"/>
        <end position="86"/>
    </location>
</feature>
<dbReference type="Pfam" id="PF16177">
    <property type="entry name" value="ACAS_N"/>
    <property type="match status" value="1"/>
</dbReference>
<dbReference type="RefSeq" id="WP_271432202.1">
    <property type="nucleotide sequence ID" value="NZ_JAQIOY010000002.1"/>
</dbReference>
<evidence type="ECO:0000256" key="2">
    <source>
        <dbReference type="ARBA" id="ARBA00022990"/>
    </source>
</evidence>
<dbReference type="Pfam" id="PF00501">
    <property type="entry name" value="AMP-binding"/>
    <property type="match status" value="1"/>
</dbReference>
<comment type="similarity">
    <text evidence="1">Belongs to the ATP-dependent AMP-binding enzyme family.</text>
</comment>
<gene>
    <name evidence="5" type="ORF">PFY00_09030</name>
</gene>
<proteinExistence type="inferred from homology"/>
<dbReference type="SUPFAM" id="SSF56801">
    <property type="entry name" value="Acetyl-CoA synthetase-like"/>
    <property type="match status" value="1"/>
</dbReference>
<organism evidence="5 6">
    <name type="scientific">Thalassococcus lentus</name>
    <dbReference type="NCBI Taxonomy" id="1210524"/>
    <lineage>
        <taxon>Bacteria</taxon>
        <taxon>Pseudomonadati</taxon>
        <taxon>Pseudomonadota</taxon>
        <taxon>Alphaproteobacteria</taxon>
        <taxon>Rhodobacterales</taxon>
        <taxon>Roseobacteraceae</taxon>
        <taxon>Thalassococcus</taxon>
    </lineage>
</organism>
<evidence type="ECO:0000313" key="6">
    <source>
        <dbReference type="Proteomes" id="UP001210720"/>
    </source>
</evidence>
<protein>
    <submittedName>
        <fullName evidence="5">AMP-binding protein</fullName>
    </submittedName>
</protein>
<accession>A0ABT4XSD4</accession>
<evidence type="ECO:0000256" key="1">
    <source>
        <dbReference type="ARBA" id="ARBA00006432"/>
    </source>
</evidence>